<proteinExistence type="predicted"/>
<accession>A0AAE0MRX2</accession>
<dbReference type="GeneID" id="87859337"/>
<keyword evidence="3" id="KW-1185">Reference proteome</keyword>
<evidence type="ECO:0000313" key="3">
    <source>
        <dbReference type="Proteomes" id="UP001278500"/>
    </source>
</evidence>
<dbReference type="Pfam" id="PF00583">
    <property type="entry name" value="Acetyltransf_1"/>
    <property type="match status" value="1"/>
</dbReference>
<sequence>MTPKDQIRTWTREVGNEIYTYSTDPSLVDLAALNAALASDTVWWGRDLPQEALKRMVEHSYNFGLYVRENGDSEQENDNAHQQQQQKQQQMVGFARLITDYVTFGYLTDVYVLPEYQGKGLGAWMMECLNKALEQWPELRRVVLFTGDAYAAKLYERTLGMRDTQEKGGKLVVMQRTGPAAVARKMGD</sequence>
<dbReference type="PANTHER" id="PTHR43233:SF1">
    <property type="entry name" value="FAMILY N-ACETYLTRANSFERASE, PUTATIVE (AFU_ORTHOLOGUE AFUA_6G03350)-RELATED"/>
    <property type="match status" value="1"/>
</dbReference>
<reference evidence="2" key="1">
    <citation type="journal article" date="2023" name="Mol. Phylogenet. Evol.">
        <title>Genome-scale phylogeny and comparative genomics of the fungal order Sordariales.</title>
        <authorList>
            <person name="Hensen N."/>
            <person name="Bonometti L."/>
            <person name="Westerberg I."/>
            <person name="Brannstrom I.O."/>
            <person name="Guillou S."/>
            <person name="Cros-Aarteil S."/>
            <person name="Calhoun S."/>
            <person name="Haridas S."/>
            <person name="Kuo A."/>
            <person name="Mondo S."/>
            <person name="Pangilinan J."/>
            <person name="Riley R."/>
            <person name="LaButti K."/>
            <person name="Andreopoulos B."/>
            <person name="Lipzen A."/>
            <person name="Chen C."/>
            <person name="Yan M."/>
            <person name="Daum C."/>
            <person name="Ng V."/>
            <person name="Clum A."/>
            <person name="Steindorff A."/>
            <person name="Ohm R.A."/>
            <person name="Martin F."/>
            <person name="Silar P."/>
            <person name="Natvig D.O."/>
            <person name="Lalanne C."/>
            <person name="Gautier V."/>
            <person name="Ament-Velasquez S.L."/>
            <person name="Kruys A."/>
            <person name="Hutchinson M.I."/>
            <person name="Powell A.J."/>
            <person name="Barry K."/>
            <person name="Miller A.N."/>
            <person name="Grigoriev I.V."/>
            <person name="Debuchy R."/>
            <person name="Gladieux P."/>
            <person name="Hiltunen Thoren M."/>
            <person name="Johannesson H."/>
        </authorList>
    </citation>
    <scope>NUCLEOTIDE SEQUENCE</scope>
    <source>
        <strain evidence="2">CBS 560.94</strain>
    </source>
</reference>
<name>A0AAE0MRX2_9PEZI</name>
<organism evidence="2 3">
    <name type="scientific">Neurospora tetraspora</name>
    <dbReference type="NCBI Taxonomy" id="94610"/>
    <lineage>
        <taxon>Eukaryota</taxon>
        <taxon>Fungi</taxon>
        <taxon>Dikarya</taxon>
        <taxon>Ascomycota</taxon>
        <taxon>Pezizomycotina</taxon>
        <taxon>Sordariomycetes</taxon>
        <taxon>Sordariomycetidae</taxon>
        <taxon>Sordariales</taxon>
        <taxon>Sordariaceae</taxon>
        <taxon>Neurospora</taxon>
    </lineage>
</organism>
<reference evidence="2" key="2">
    <citation type="submission" date="2023-06" db="EMBL/GenBank/DDBJ databases">
        <authorList>
            <consortium name="Lawrence Berkeley National Laboratory"/>
            <person name="Haridas S."/>
            <person name="Hensen N."/>
            <person name="Bonometti L."/>
            <person name="Westerberg I."/>
            <person name="Brannstrom I.O."/>
            <person name="Guillou S."/>
            <person name="Cros-Aarteil S."/>
            <person name="Calhoun S."/>
            <person name="Kuo A."/>
            <person name="Mondo S."/>
            <person name="Pangilinan J."/>
            <person name="Riley R."/>
            <person name="Labutti K."/>
            <person name="Andreopoulos B."/>
            <person name="Lipzen A."/>
            <person name="Chen C."/>
            <person name="Yanf M."/>
            <person name="Daum C."/>
            <person name="Ng V."/>
            <person name="Clum A."/>
            <person name="Steindorff A."/>
            <person name="Ohm R."/>
            <person name="Martin F."/>
            <person name="Silar P."/>
            <person name="Natvig D."/>
            <person name="Lalanne C."/>
            <person name="Gautier V."/>
            <person name="Ament-Velasquez S.L."/>
            <person name="Kruys A."/>
            <person name="Hutchinson M.I."/>
            <person name="Powell A.J."/>
            <person name="Barry K."/>
            <person name="Miller A.N."/>
            <person name="Grigoriev I.V."/>
            <person name="Debuchy R."/>
            <person name="Gladieux P."/>
            <person name="Thoren M.H."/>
            <person name="Johannesson H."/>
        </authorList>
    </citation>
    <scope>NUCLEOTIDE SEQUENCE</scope>
    <source>
        <strain evidence="2">CBS 560.94</strain>
    </source>
</reference>
<dbReference type="Gene3D" id="3.40.630.30">
    <property type="match status" value="1"/>
</dbReference>
<protein>
    <submittedName>
        <fullName evidence="2">Acyl-CoA N-acyltransferase</fullName>
    </submittedName>
</protein>
<dbReference type="GO" id="GO:0016747">
    <property type="term" value="F:acyltransferase activity, transferring groups other than amino-acyl groups"/>
    <property type="evidence" value="ECO:0007669"/>
    <property type="project" value="InterPro"/>
</dbReference>
<evidence type="ECO:0000313" key="2">
    <source>
        <dbReference type="EMBL" id="KAK3342822.1"/>
    </source>
</evidence>
<dbReference type="PANTHER" id="PTHR43233">
    <property type="entry name" value="FAMILY N-ACETYLTRANSFERASE, PUTATIVE (AFU_ORTHOLOGUE AFUA_6G03350)-RELATED"/>
    <property type="match status" value="1"/>
</dbReference>
<dbReference type="PROSITE" id="PS51186">
    <property type="entry name" value="GNAT"/>
    <property type="match status" value="1"/>
</dbReference>
<evidence type="ECO:0000259" key="1">
    <source>
        <dbReference type="PROSITE" id="PS51186"/>
    </source>
</evidence>
<dbReference type="CDD" id="cd04301">
    <property type="entry name" value="NAT_SF"/>
    <property type="match status" value="1"/>
</dbReference>
<feature type="domain" description="N-acetyltransferase" evidence="1">
    <location>
        <begin position="16"/>
        <end position="179"/>
    </location>
</feature>
<dbReference type="InterPro" id="IPR000182">
    <property type="entry name" value="GNAT_dom"/>
</dbReference>
<dbReference type="EMBL" id="JAUEPP010000005">
    <property type="protein sequence ID" value="KAK3342822.1"/>
    <property type="molecule type" value="Genomic_DNA"/>
</dbReference>
<dbReference type="InterPro" id="IPR053144">
    <property type="entry name" value="Acetyltransferase_Butenolide"/>
</dbReference>
<dbReference type="RefSeq" id="XP_062680615.1">
    <property type="nucleotide sequence ID" value="XM_062822183.1"/>
</dbReference>
<dbReference type="SUPFAM" id="SSF55729">
    <property type="entry name" value="Acyl-CoA N-acyltransferases (Nat)"/>
    <property type="match status" value="1"/>
</dbReference>
<gene>
    <name evidence="2" type="ORF">B0H65DRAFT_231181</name>
</gene>
<comment type="caution">
    <text evidence="2">The sequence shown here is derived from an EMBL/GenBank/DDBJ whole genome shotgun (WGS) entry which is preliminary data.</text>
</comment>
<dbReference type="Proteomes" id="UP001278500">
    <property type="component" value="Unassembled WGS sequence"/>
</dbReference>
<dbReference type="AlphaFoldDB" id="A0AAE0MRX2"/>
<dbReference type="InterPro" id="IPR016181">
    <property type="entry name" value="Acyl_CoA_acyltransferase"/>
</dbReference>